<dbReference type="AlphaFoldDB" id="A0A372LX42"/>
<dbReference type="OrthoDB" id="5242066at2"/>
<comment type="caution">
    <text evidence="3">The sequence shown here is derived from an EMBL/GenBank/DDBJ whole genome shotgun (WGS) entry which is preliminary data.</text>
</comment>
<sequence length="315" mass="32633">MTAVTGTPHTVDTHARTVDTHPRTVDTHARELAAQRVPFVHARVVRAQAPSSAHPGDEAIVYGDGRIEGFVGGVCAEESVRTAALGALRGDGPLLLRVLPEGDEDFPDTPGAQVVVNPCLSGGALEIFLEPVLPPPLIEIAGRTPIAEACVALADVLGYATARSLPEGPPAEHTGAVVVAGHGRGDTESLRAALDAGVPHIELVASRRRGAALLDELGLTEAERVRIHSPAGLDIGARTPAEIALSILAEIVESVRSVGAPSSVGHDDRPVQAVDPVCGMTVTVRPDTSHLAVGEEELWFCGPGCRDRYAAGLAS</sequence>
<dbReference type="RefSeq" id="WP_128559582.1">
    <property type="nucleotide sequence ID" value="NZ_QUAK01000234.1"/>
</dbReference>
<organism evidence="3 4">
    <name type="scientific">Streptomyces triticagri</name>
    <dbReference type="NCBI Taxonomy" id="2293568"/>
    <lineage>
        <taxon>Bacteria</taxon>
        <taxon>Bacillati</taxon>
        <taxon>Actinomycetota</taxon>
        <taxon>Actinomycetes</taxon>
        <taxon>Kitasatosporales</taxon>
        <taxon>Streptomycetaceae</taxon>
        <taxon>Streptomyces</taxon>
    </lineage>
</organism>
<gene>
    <name evidence="3" type="ORF">DY218_31625</name>
</gene>
<feature type="domain" description="XdhC- CoxI" evidence="1">
    <location>
        <begin position="33"/>
        <end position="97"/>
    </location>
</feature>
<dbReference type="Gene3D" id="3.40.50.720">
    <property type="entry name" value="NAD(P)-binding Rossmann-like Domain"/>
    <property type="match status" value="1"/>
</dbReference>
<dbReference type="PANTHER" id="PTHR30388:SF4">
    <property type="entry name" value="MOLYBDENUM COFACTOR INSERTION CHAPERONE PAOD"/>
    <property type="match status" value="1"/>
</dbReference>
<dbReference type="Proteomes" id="UP000263094">
    <property type="component" value="Unassembled WGS sequence"/>
</dbReference>
<feature type="domain" description="XdhC Rossmann" evidence="2">
    <location>
        <begin position="140"/>
        <end position="251"/>
    </location>
</feature>
<evidence type="ECO:0000259" key="1">
    <source>
        <dbReference type="Pfam" id="PF02625"/>
    </source>
</evidence>
<reference evidence="3 4" key="1">
    <citation type="submission" date="2018-08" db="EMBL/GenBank/DDBJ databases">
        <title>Isolation, diversity and antifungal activity of Actinobacteria from wheat.</title>
        <authorList>
            <person name="Han C."/>
        </authorList>
    </citation>
    <scope>NUCLEOTIDE SEQUENCE [LARGE SCALE GENOMIC DNA]</scope>
    <source>
        <strain evidence="3 4">NEAU-YY421</strain>
    </source>
</reference>
<proteinExistence type="predicted"/>
<evidence type="ECO:0000259" key="2">
    <source>
        <dbReference type="Pfam" id="PF13478"/>
    </source>
</evidence>
<dbReference type="InterPro" id="IPR052698">
    <property type="entry name" value="MoCofactor_Util/Proc"/>
</dbReference>
<name>A0A372LX42_9ACTN</name>
<dbReference type="PANTHER" id="PTHR30388">
    <property type="entry name" value="ALDEHYDE OXIDOREDUCTASE MOLYBDENUM COFACTOR ASSEMBLY PROTEIN"/>
    <property type="match status" value="1"/>
</dbReference>
<evidence type="ECO:0000313" key="4">
    <source>
        <dbReference type="Proteomes" id="UP000263094"/>
    </source>
</evidence>
<protein>
    <submittedName>
        <fullName evidence="3">XdhC family protein</fullName>
    </submittedName>
</protein>
<keyword evidence="4" id="KW-1185">Reference proteome</keyword>
<evidence type="ECO:0000313" key="3">
    <source>
        <dbReference type="EMBL" id="RFU82597.1"/>
    </source>
</evidence>
<dbReference type="Pfam" id="PF02625">
    <property type="entry name" value="XdhC_CoxI"/>
    <property type="match status" value="1"/>
</dbReference>
<dbReference type="InterPro" id="IPR027051">
    <property type="entry name" value="XdhC_Rossmann_dom"/>
</dbReference>
<dbReference type="EMBL" id="QUAK01000234">
    <property type="protein sequence ID" value="RFU82597.1"/>
    <property type="molecule type" value="Genomic_DNA"/>
</dbReference>
<accession>A0A372LX42</accession>
<dbReference type="InterPro" id="IPR003777">
    <property type="entry name" value="XdhC_CoxI"/>
</dbReference>
<dbReference type="Pfam" id="PF13478">
    <property type="entry name" value="XdhC_C"/>
    <property type="match status" value="1"/>
</dbReference>